<sequence length="173" mass="20292">MDSKKEMEKELESELVIRFQDCDPFGHLNNAKYLDYFFNARADQTLLYYGWSPLKLSQEFNAHWVVTNHQISYLRPAMFGETVLVKTALIFFDHNSITTECQMLDKEKTQLKAMIWTTLRNVSMQTGKSVDHSEKLNELLSNMIIPDTHYTPLGYYDRLQKLKDYYKSLSAKG</sequence>
<evidence type="ECO:0000256" key="2">
    <source>
        <dbReference type="ARBA" id="ARBA00022801"/>
    </source>
</evidence>
<dbReference type="InterPro" id="IPR050563">
    <property type="entry name" value="4-hydroxybenzoyl-CoA_TE"/>
</dbReference>
<comment type="similarity">
    <text evidence="1">Belongs to the 4-hydroxybenzoyl-CoA thioesterase family.</text>
</comment>
<dbReference type="SUPFAM" id="SSF54637">
    <property type="entry name" value="Thioesterase/thiol ester dehydrase-isomerase"/>
    <property type="match status" value="1"/>
</dbReference>
<keyword evidence="2 3" id="KW-0378">Hydrolase</keyword>
<proteinExistence type="inferred from homology"/>
<evidence type="ECO:0000256" key="1">
    <source>
        <dbReference type="ARBA" id="ARBA00005953"/>
    </source>
</evidence>
<evidence type="ECO:0000313" key="4">
    <source>
        <dbReference type="Proteomes" id="UP001168528"/>
    </source>
</evidence>
<accession>A0ABT8QY48</accession>
<dbReference type="PANTHER" id="PTHR31793">
    <property type="entry name" value="4-HYDROXYBENZOYL-COA THIOESTERASE FAMILY MEMBER"/>
    <property type="match status" value="1"/>
</dbReference>
<dbReference type="InterPro" id="IPR029069">
    <property type="entry name" value="HotDog_dom_sf"/>
</dbReference>
<gene>
    <name evidence="3" type="ORF">Q0590_00825</name>
</gene>
<dbReference type="Proteomes" id="UP001168528">
    <property type="component" value="Unassembled WGS sequence"/>
</dbReference>
<dbReference type="RefSeq" id="WP_302035570.1">
    <property type="nucleotide sequence ID" value="NZ_JAUKPO010000001.1"/>
</dbReference>
<dbReference type="Gene3D" id="3.10.129.10">
    <property type="entry name" value="Hotdog Thioesterase"/>
    <property type="match status" value="1"/>
</dbReference>
<keyword evidence="4" id="KW-1185">Reference proteome</keyword>
<dbReference type="PANTHER" id="PTHR31793:SF27">
    <property type="entry name" value="NOVEL THIOESTERASE SUPERFAMILY DOMAIN AND SAPOSIN A-TYPE DOMAIN CONTAINING PROTEIN (0610012H03RIK)"/>
    <property type="match status" value="1"/>
</dbReference>
<dbReference type="Pfam" id="PF13279">
    <property type="entry name" value="4HBT_2"/>
    <property type="match status" value="1"/>
</dbReference>
<dbReference type="CDD" id="cd00586">
    <property type="entry name" value="4HBT"/>
    <property type="match status" value="1"/>
</dbReference>
<dbReference type="GO" id="GO:0016787">
    <property type="term" value="F:hydrolase activity"/>
    <property type="evidence" value="ECO:0007669"/>
    <property type="project" value="UniProtKB-KW"/>
</dbReference>
<evidence type="ECO:0000313" key="3">
    <source>
        <dbReference type="EMBL" id="MDO1444768.1"/>
    </source>
</evidence>
<reference evidence="3" key="1">
    <citation type="submission" date="2023-07" db="EMBL/GenBank/DDBJ databases">
        <title>The genome sequence of Rhodocytophaga aerolata KACC 12507.</title>
        <authorList>
            <person name="Zhang X."/>
        </authorList>
    </citation>
    <scope>NUCLEOTIDE SEQUENCE</scope>
    <source>
        <strain evidence="3">KACC 12507</strain>
    </source>
</reference>
<name>A0ABT8QY48_9BACT</name>
<comment type="caution">
    <text evidence="3">The sequence shown here is derived from an EMBL/GenBank/DDBJ whole genome shotgun (WGS) entry which is preliminary data.</text>
</comment>
<organism evidence="3 4">
    <name type="scientific">Rhodocytophaga aerolata</name>
    <dbReference type="NCBI Taxonomy" id="455078"/>
    <lineage>
        <taxon>Bacteria</taxon>
        <taxon>Pseudomonadati</taxon>
        <taxon>Bacteroidota</taxon>
        <taxon>Cytophagia</taxon>
        <taxon>Cytophagales</taxon>
        <taxon>Rhodocytophagaceae</taxon>
        <taxon>Rhodocytophaga</taxon>
    </lineage>
</organism>
<dbReference type="EC" id="3.1.2.-" evidence="3"/>
<dbReference type="EMBL" id="JAUKPO010000001">
    <property type="protein sequence ID" value="MDO1444768.1"/>
    <property type="molecule type" value="Genomic_DNA"/>
</dbReference>
<protein>
    <submittedName>
        <fullName evidence="3">Acyl-CoA thioesterase</fullName>
        <ecNumber evidence="3">3.1.2.-</ecNumber>
    </submittedName>
</protein>